<feature type="DNA-binding region" description="H-T-H motif" evidence="2">
    <location>
        <begin position="36"/>
        <end position="55"/>
    </location>
</feature>
<proteinExistence type="predicted"/>
<accession>A0A846XB83</accession>
<evidence type="ECO:0000259" key="3">
    <source>
        <dbReference type="PROSITE" id="PS50977"/>
    </source>
</evidence>
<dbReference type="Pfam" id="PF00440">
    <property type="entry name" value="TetR_N"/>
    <property type="match status" value="1"/>
</dbReference>
<dbReference type="GO" id="GO:0003677">
    <property type="term" value="F:DNA binding"/>
    <property type="evidence" value="ECO:0007669"/>
    <property type="project" value="UniProtKB-UniRule"/>
</dbReference>
<keyword evidence="5" id="KW-1185">Reference proteome</keyword>
<name>A0A846XB83_9NOCA</name>
<dbReference type="RefSeq" id="WP_084470525.1">
    <property type="nucleotide sequence ID" value="NZ_JAAXOO010000001.1"/>
</dbReference>
<dbReference type="Proteomes" id="UP000565715">
    <property type="component" value="Unassembled WGS sequence"/>
</dbReference>
<comment type="caution">
    <text evidence="4">The sequence shown here is derived from an EMBL/GenBank/DDBJ whole genome shotgun (WGS) entry which is preliminary data.</text>
</comment>
<dbReference type="SUPFAM" id="SSF46689">
    <property type="entry name" value="Homeodomain-like"/>
    <property type="match status" value="1"/>
</dbReference>
<protein>
    <submittedName>
        <fullName evidence="4">TetR/AcrR family transcriptional regulator</fullName>
    </submittedName>
</protein>
<dbReference type="InterPro" id="IPR001647">
    <property type="entry name" value="HTH_TetR"/>
</dbReference>
<gene>
    <name evidence="4" type="ORF">HGA13_02270</name>
</gene>
<organism evidence="4 5">
    <name type="scientific">Nocardia speluncae</name>
    <dbReference type="NCBI Taxonomy" id="419477"/>
    <lineage>
        <taxon>Bacteria</taxon>
        <taxon>Bacillati</taxon>
        <taxon>Actinomycetota</taxon>
        <taxon>Actinomycetes</taxon>
        <taxon>Mycobacteriales</taxon>
        <taxon>Nocardiaceae</taxon>
        <taxon>Nocardia</taxon>
    </lineage>
</organism>
<evidence type="ECO:0000256" key="1">
    <source>
        <dbReference type="ARBA" id="ARBA00023125"/>
    </source>
</evidence>
<evidence type="ECO:0000313" key="4">
    <source>
        <dbReference type="EMBL" id="NKY31903.1"/>
    </source>
</evidence>
<dbReference type="AlphaFoldDB" id="A0A846XB83"/>
<evidence type="ECO:0000256" key="2">
    <source>
        <dbReference type="PROSITE-ProRule" id="PRU00335"/>
    </source>
</evidence>
<dbReference type="EMBL" id="JAAXOO010000001">
    <property type="protein sequence ID" value="NKY31903.1"/>
    <property type="molecule type" value="Genomic_DNA"/>
</dbReference>
<dbReference type="PROSITE" id="PS50977">
    <property type="entry name" value="HTH_TETR_2"/>
    <property type="match status" value="1"/>
</dbReference>
<dbReference type="Gene3D" id="1.10.357.10">
    <property type="entry name" value="Tetracycline Repressor, domain 2"/>
    <property type="match status" value="1"/>
</dbReference>
<dbReference type="PRINTS" id="PR00455">
    <property type="entry name" value="HTHTETR"/>
</dbReference>
<sequence>MHGSEPTPKAWGRDEVRRAVLRAARSGFAAKGTSVTIREIACAAGVNLGLVHKHLGNKEDILRAVLERDTEISTRTIETGASVPDAVRRLFDIGLADPEYVRISAWLLLEGRTDLLLGNQAEGMNAVRGVDPDSRKADVRLMTVLAAISGWSLFSEGILAFADADADAASRGRVEAQMSELLAAIVELPGFAPESSPGPRGS</sequence>
<feature type="domain" description="HTH tetR-type" evidence="3">
    <location>
        <begin position="14"/>
        <end position="73"/>
    </location>
</feature>
<dbReference type="InterPro" id="IPR009057">
    <property type="entry name" value="Homeodomain-like_sf"/>
</dbReference>
<evidence type="ECO:0000313" key="5">
    <source>
        <dbReference type="Proteomes" id="UP000565715"/>
    </source>
</evidence>
<reference evidence="4 5" key="1">
    <citation type="submission" date="2020-04" db="EMBL/GenBank/DDBJ databases">
        <title>MicrobeNet Type strains.</title>
        <authorList>
            <person name="Nicholson A.C."/>
        </authorList>
    </citation>
    <scope>NUCLEOTIDE SEQUENCE [LARGE SCALE GENOMIC DNA]</scope>
    <source>
        <strain evidence="4 5">DSM 45078</strain>
    </source>
</reference>
<keyword evidence="1 2" id="KW-0238">DNA-binding</keyword>